<dbReference type="CDD" id="cd00154">
    <property type="entry name" value="Rab"/>
    <property type="match status" value="1"/>
</dbReference>
<dbReference type="SMART" id="SM00176">
    <property type="entry name" value="RAN"/>
    <property type="match status" value="1"/>
</dbReference>
<dbReference type="GO" id="GO:0012505">
    <property type="term" value="C:endomembrane system"/>
    <property type="evidence" value="ECO:0007669"/>
    <property type="project" value="UniProtKB-SubCell"/>
</dbReference>
<dbReference type="Gene3D" id="3.40.50.300">
    <property type="entry name" value="P-loop containing nucleotide triphosphate hydrolases"/>
    <property type="match status" value="1"/>
</dbReference>
<reference evidence="5" key="1">
    <citation type="submission" date="2019-09" db="EMBL/GenBank/DDBJ databases">
        <authorList>
            <person name="Needham M D."/>
        </authorList>
    </citation>
    <scope>NUCLEOTIDE SEQUENCE</scope>
</reference>
<dbReference type="InterPro" id="IPR005225">
    <property type="entry name" value="Small_GTP-bd"/>
</dbReference>
<dbReference type="PROSITE" id="PS51420">
    <property type="entry name" value="RHO"/>
    <property type="match status" value="1"/>
</dbReference>
<dbReference type="SMART" id="SM00174">
    <property type="entry name" value="RHO"/>
    <property type="match status" value="1"/>
</dbReference>
<organism evidence="5">
    <name type="scientific">seawater metagenome</name>
    <dbReference type="NCBI Taxonomy" id="1561972"/>
    <lineage>
        <taxon>unclassified sequences</taxon>
        <taxon>metagenomes</taxon>
        <taxon>ecological metagenomes</taxon>
    </lineage>
</organism>
<dbReference type="NCBIfam" id="TIGR00231">
    <property type="entry name" value="small_GTP"/>
    <property type="match status" value="1"/>
</dbReference>
<dbReference type="InterPro" id="IPR027417">
    <property type="entry name" value="P-loop_NTPase"/>
</dbReference>
<evidence type="ECO:0000313" key="5">
    <source>
        <dbReference type="EMBL" id="VVU95738.1"/>
    </source>
</evidence>
<keyword evidence="3" id="KW-0547">Nucleotide-binding</keyword>
<dbReference type="PANTHER" id="PTHR47979">
    <property type="entry name" value="DRAB11-RELATED"/>
    <property type="match status" value="1"/>
</dbReference>
<dbReference type="InterPro" id="IPR050209">
    <property type="entry name" value="Rab_GTPases_membrane_traffic"/>
</dbReference>
<dbReference type="GO" id="GO:0005525">
    <property type="term" value="F:GTP binding"/>
    <property type="evidence" value="ECO:0007669"/>
    <property type="project" value="InterPro"/>
</dbReference>
<dbReference type="AlphaFoldDB" id="A0A5E8CK71"/>
<dbReference type="PROSITE" id="PS51421">
    <property type="entry name" value="RAS"/>
    <property type="match status" value="1"/>
</dbReference>
<dbReference type="FunFam" id="3.40.50.300:FF:000586">
    <property type="entry name" value="Rab family GTPase"/>
    <property type="match status" value="1"/>
</dbReference>
<dbReference type="PROSITE" id="PS51419">
    <property type="entry name" value="RAB"/>
    <property type="match status" value="1"/>
</dbReference>
<dbReference type="Pfam" id="PF00071">
    <property type="entry name" value="Ras"/>
    <property type="match status" value="1"/>
</dbReference>
<dbReference type="SMART" id="SM00175">
    <property type="entry name" value="RAB"/>
    <property type="match status" value="1"/>
</dbReference>
<dbReference type="EMBL" id="CABVLZ010000010">
    <property type="protein sequence ID" value="VVU95738.1"/>
    <property type="molecule type" value="Genomic_DNA"/>
</dbReference>
<comment type="subcellular location">
    <subcellularLocation>
        <location evidence="1">Endomembrane system</location>
    </subcellularLocation>
</comment>
<protein>
    <submittedName>
        <fullName evidence="5">Ras family</fullName>
    </submittedName>
</protein>
<proteinExistence type="inferred from homology"/>
<gene>
    <name evidence="5" type="ORF">CPAV1605_1494</name>
</gene>
<dbReference type="PRINTS" id="PR00449">
    <property type="entry name" value="RASTRNSFRMNG"/>
</dbReference>
<evidence type="ECO:0000256" key="1">
    <source>
        <dbReference type="ARBA" id="ARBA00004308"/>
    </source>
</evidence>
<name>A0A5E8CK71_9ZZZZ</name>
<evidence type="ECO:0000256" key="3">
    <source>
        <dbReference type="ARBA" id="ARBA00022741"/>
    </source>
</evidence>
<sequence>MDDYDFLFKIILIGETSVGKSSIVNSYLDKEISNSHETTIGVDFRMKMENLDSRIAKLQIWDTAGQEKFRAITRSYYRGAHAILIVFDITNRDSFLGLEKWFKEIDENATINPIIFLIGNKTDLDKRRQVSYIEALEFAQKKNISYKECSAKTANYVDEMFNFIANRTFENCKKYDTLRINNNIKLIQKKRFFKCCN</sequence>
<dbReference type="GO" id="GO:0003924">
    <property type="term" value="F:GTPase activity"/>
    <property type="evidence" value="ECO:0007669"/>
    <property type="project" value="InterPro"/>
</dbReference>
<evidence type="ECO:0000256" key="4">
    <source>
        <dbReference type="ARBA" id="ARBA00023136"/>
    </source>
</evidence>
<comment type="similarity">
    <text evidence="2">Belongs to the small GTPase superfamily. Rab family.</text>
</comment>
<accession>A0A5E8CK71</accession>
<dbReference type="SMART" id="SM00173">
    <property type="entry name" value="RAS"/>
    <property type="match status" value="1"/>
</dbReference>
<keyword evidence="4" id="KW-0472">Membrane</keyword>
<dbReference type="InterPro" id="IPR001806">
    <property type="entry name" value="Small_GTPase"/>
</dbReference>
<evidence type="ECO:0000256" key="2">
    <source>
        <dbReference type="ARBA" id="ARBA00006270"/>
    </source>
</evidence>
<dbReference type="SUPFAM" id="SSF52540">
    <property type="entry name" value="P-loop containing nucleoside triphosphate hydrolases"/>
    <property type="match status" value="1"/>
</dbReference>